<accession>A0ABX8XK05</accession>
<dbReference type="Proteomes" id="UP000827138">
    <property type="component" value="Chromosome"/>
</dbReference>
<protein>
    <submittedName>
        <fullName evidence="1">Uncharacterized protein</fullName>
    </submittedName>
</protein>
<sequence length="127" mass="13313">MDFKGPLDIEAPTDYSALVKSTPAELGHAHLAYALRWVGEDGTKIDGEGNVVAEGWATAPDGWETFNATYAPELAGAICADLLAYVWEAAGSEGLQLSLQALVDSLADEDLRHSLLALLGSLAAALD</sequence>
<name>A0ABX8XK05_9ACTN</name>
<evidence type="ECO:0000313" key="2">
    <source>
        <dbReference type="Proteomes" id="UP000827138"/>
    </source>
</evidence>
<gene>
    <name evidence="1" type="ORF">K1J60_05925</name>
</gene>
<dbReference type="RefSeq" id="WP_220645239.1">
    <property type="nucleotide sequence ID" value="NZ_CP080647.1"/>
</dbReference>
<reference evidence="1 2" key="1">
    <citation type="submission" date="2021-08" db="EMBL/GenBank/DDBJ databases">
        <authorList>
            <person name="Ping M."/>
        </authorList>
    </citation>
    <scope>NUCLEOTIDE SEQUENCE [LARGE SCALE GENOMIC DNA]</scope>
    <source>
        <strain evidence="1 2">MG28</strain>
    </source>
</reference>
<organism evidence="1 2">
    <name type="scientific">Streptomyces akebiae</name>
    <dbReference type="NCBI Taxonomy" id="2865673"/>
    <lineage>
        <taxon>Bacteria</taxon>
        <taxon>Bacillati</taxon>
        <taxon>Actinomycetota</taxon>
        <taxon>Actinomycetes</taxon>
        <taxon>Kitasatosporales</taxon>
        <taxon>Streptomycetaceae</taxon>
        <taxon>Streptomyces</taxon>
    </lineage>
</organism>
<evidence type="ECO:0000313" key="1">
    <source>
        <dbReference type="EMBL" id="QYX76104.1"/>
    </source>
</evidence>
<proteinExistence type="predicted"/>
<keyword evidence="2" id="KW-1185">Reference proteome</keyword>
<dbReference type="EMBL" id="CP080647">
    <property type="protein sequence ID" value="QYX76104.1"/>
    <property type="molecule type" value="Genomic_DNA"/>
</dbReference>